<accession>X1HYI9</accession>
<dbReference type="EMBL" id="BARU01019959">
    <property type="protein sequence ID" value="GAH58894.1"/>
    <property type="molecule type" value="Genomic_DNA"/>
</dbReference>
<gene>
    <name evidence="1" type="ORF">S03H2_32833</name>
</gene>
<dbReference type="Pfam" id="PF20217">
    <property type="entry name" value="DUF6577"/>
    <property type="match status" value="1"/>
</dbReference>
<proteinExistence type="predicted"/>
<sequence>MAKTTIKEHIINYTEDKYYFHINDLKKYFTEKEIRFEEDTLKRYLYLFKKNKLIYTAGRGWYSNVKKEFELNTKPVEKIIRLIKDKFPLLEFPCWSTEQLKGFFHHLPSQFVTFIYADKDFLQSVKDFLIENNYNVYLNPYKMEAEKFVELKIKTIILRSSISSRVPKEKNRAKIEKILVDLFMETKKIGLIDKEEYKRIFSNVILSYRINIAEMLDYAHNRKIKNEIQNIIIEINKSTNATFY</sequence>
<name>X1HYI9_9ZZZZ</name>
<dbReference type="AlphaFoldDB" id="X1HYI9"/>
<comment type="caution">
    <text evidence="1">The sequence shown here is derived from an EMBL/GenBank/DDBJ whole genome shotgun (WGS) entry which is preliminary data.</text>
</comment>
<protein>
    <submittedName>
        <fullName evidence="1">Uncharacterized protein</fullName>
    </submittedName>
</protein>
<organism evidence="1">
    <name type="scientific">marine sediment metagenome</name>
    <dbReference type="NCBI Taxonomy" id="412755"/>
    <lineage>
        <taxon>unclassified sequences</taxon>
        <taxon>metagenomes</taxon>
        <taxon>ecological metagenomes</taxon>
    </lineage>
</organism>
<reference evidence="1" key="1">
    <citation type="journal article" date="2014" name="Front. Microbiol.">
        <title>High frequency of phylogenetically diverse reductive dehalogenase-homologous genes in deep subseafloor sedimentary metagenomes.</title>
        <authorList>
            <person name="Kawai M."/>
            <person name="Futagami T."/>
            <person name="Toyoda A."/>
            <person name="Takaki Y."/>
            <person name="Nishi S."/>
            <person name="Hori S."/>
            <person name="Arai W."/>
            <person name="Tsubouchi T."/>
            <person name="Morono Y."/>
            <person name="Uchiyama I."/>
            <person name="Ito T."/>
            <person name="Fujiyama A."/>
            <person name="Inagaki F."/>
            <person name="Takami H."/>
        </authorList>
    </citation>
    <scope>NUCLEOTIDE SEQUENCE</scope>
    <source>
        <strain evidence="1">Expedition CK06-06</strain>
    </source>
</reference>
<dbReference type="InterPro" id="IPR046484">
    <property type="entry name" value="DUF6577"/>
</dbReference>
<evidence type="ECO:0000313" key="1">
    <source>
        <dbReference type="EMBL" id="GAH58894.1"/>
    </source>
</evidence>